<evidence type="ECO:0000313" key="3">
    <source>
        <dbReference type="EMBL" id="MCS3951906.1"/>
    </source>
</evidence>
<gene>
    <name evidence="3" type="ORF">GGP83_001862</name>
</gene>
<reference evidence="3" key="1">
    <citation type="submission" date="2022-08" db="EMBL/GenBank/DDBJ databases">
        <title>Genomic Encyclopedia of Type Strains, Phase V (KMG-V): Genome sequencing to study the core and pangenomes of soil and plant-associated prokaryotes.</title>
        <authorList>
            <person name="Whitman W."/>
        </authorList>
    </citation>
    <scope>NUCLEOTIDE SEQUENCE</scope>
    <source>
        <strain evidence="3">SP2017</strain>
    </source>
</reference>
<name>A0A9X2ZS94_9BACT</name>
<accession>A0A9X2ZS94</accession>
<dbReference type="SUPFAM" id="SSF53335">
    <property type="entry name" value="S-adenosyl-L-methionine-dependent methyltransferases"/>
    <property type="match status" value="1"/>
</dbReference>
<dbReference type="GO" id="GO:0032259">
    <property type="term" value="P:methylation"/>
    <property type="evidence" value="ECO:0007669"/>
    <property type="project" value="UniProtKB-KW"/>
</dbReference>
<organism evidence="3 4">
    <name type="scientific">Salinibacter ruber</name>
    <dbReference type="NCBI Taxonomy" id="146919"/>
    <lineage>
        <taxon>Bacteria</taxon>
        <taxon>Pseudomonadati</taxon>
        <taxon>Rhodothermota</taxon>
        <taxon>Rhodothermia</taxon>
        <taxon>Rhodothermales</taxon>
        <taxon>Salinibacteraceae</taxon>
        <taxon>Salinibacter</taxon>
    </lineage>
</organism>
<dbReference type="CDD" id="cd02440">
    <property type="entry name" value="AdoMet_MTases"/>
    <property type="match status" value="1"/>
</dbReference>
<dbReference type="AlphaFoldDB" id="A0A9X2ZS94"/>
<keyword evidence="3" id="KW-0489">Methyltransferase</keyword>
<dbReference type="GO" id="GO:0008757">
    <property type="term" value="F:S-adenosylmethionine-dependent methyltransferase activity"/>
    <property type="evidence" value="ECO:0007669"/>
    <property type="project" value="InterPro"/>
</dbReference>
<keyword evidence="3" id="KW-0808">Transferase</keyword>
<dbReference type="InterPro" id="IPR029063">
    <property type="entry name" value="SAM-dependent_MTases_sf"/>
</dbReference>
<evidence type="ECO:0000313" key="4">
    <source>
        <dbReference type="Proteomes" id="UP001155010"/>
    </source>
</evidence>
<dbReference type="Gene3D" id="3.40.50.150">
    <property type="entry name" value="Vaccinia Virus protein VP39"/>
    <property type="match status" value="1"/>
</dbReference>
<dbReference type="Proteomes" id="UP001155010">
    <property type="component" value="Unassembled WGS sequence"/>
</dbReference>
<dbReference type="Pfam" id="PF08241">
    <property type="entry name" value="Methyltransf_11"/>
    <property type="match status" value="1"/>
</dbReference>
<dbReference type="InterPro" id="IPR013216">
    <property type="entry name" value="Methyltransf_11"/>
</dbReference>
<dbReference type="RefSeq" id="WP_259059163.1">
    <property type="nucleotide sequence ID" value="NZ_JANTZN010000004.1"/>
</dbReference>
<feature type="domain" description="Methyltransferase type 11" evidence="2">
    <location>
        <begin position="44"/>
        <end position="127"/>
    </location>
</feature>
<proteinExistence type="predicted"/>
<dbReference type="PANTHER" id="PTHR42912:SF80">
    <property type="entry name" value="METHYLTRANSFERASE DOMAIN-CONTAINING PROTEIN"/>
    <property type="match status" value="1"/>
</dbReference>
<dbReference type="EMBL" id="JANUBB010000007">
    <property type="protein sequence ID" value="MCS3951906.1"/>
    <property type="molecule type" value="Genomic_DNA"/>
</dbReference>
<evidence type="ECO:0000256" key="1">
    <source>
        <dbReference type="SAM" id="MobiDB-lite"/>
    </source>
</evidence>
<dbReference type="InterPro" id="IPR050508">
    <property type="entry name" value="Methyltransf_Superfamily"/>
</dbReference>
<comment type="caution">
    <text evidence="3">The sequence shown here is derived from an EMBL/GenBank/DDBJ whole genome shotgun (WGS) entry which is preliminary data.</text>
</comment>
<dbReference type="PANTHER" id="PTHR42912">
    <property type="entry name" value="METHYLTRANSFERASE"/>
    <property type="match status" value="1"/>
</dbReference>
<protein>
    <submittedName>
        <fullName evidence="3">SAM-dependent methyltransferase</fullName>
    </submittedName>
</protein>
<feature type="region of interest" description="Disordered" evidence="1">
    <location>
        <begin position="211"/>
        <end position="232"/>
    </location>
</feature>
<evidence type="ECO:0000259" key="2">
    <source>
        <dbReference type="Pfam" id="PF08241"/>
    </source>
</evidence>
<sequence>MTRTEPFEHHPDRYDQWFDRHSAVFAAEVRALRALLPRADRGLVVGVGTGRFAQALGVREGVDPAPEMRRRARQRGVRVRDGTAEALPYDDEQFDVALLVTTICFVDDVEKSLAEIHRVLVPGGALLVGMVDRESPLGKEYEDKKEGHSFYHVAHFHTATEVVRRMRAVGFDDFAFRQTLFHPLDDVEEEEPVKAGHGEGAFIAIRGDKRKVGARGGAREARRAHAEGRDSG</sequence>